<dbReference type="InterPro" id="IPR011701">
    <property type="entry name" value="MFS"/>
</dbReference>
<feature type="transmembrane region" description="Helical" evidence="5">
    <location>
        <begin position="48"/>
        <end position="70"/>
    </location>
</feature>
<dbReference type="Pfam" id="PF07690">
    <property type="entry name" value="MFS_1"/>
    <property type="match status" value="1"/>
</dbReference>
<evidence type="ECO:0000313" key="6">
    <source>
        <dbReference type="EMBL" id="CUJ93693.1"/>
    </source>
</evidence>
<accession>A0A0P1IPR5</accession>
<dbReference type="AlphaFoldDB" id="A0A0P1IPR5"/>
<feature type="region of interest" description="Disordered" evidence="4">
    <location>
        <begin position="322"/>
        <end position="418"/>
    </location>
</feature>
<evidence type="ECO:0000256" key="1">
    <source>
        <dbReference type="ARBA" id="ARBA00022692"/>
    </source>
</evidence>
<dbReference type="STRING" id="1715693.PH7735_01653"/>
<evidence type="ECO:0000256" key="4">
    <source>
        <dbReference type="SAM" id="MobiDB-lite"/>
    </source>
</evidence>
<evidence type="ECO:0000256" key="2">
    <source>
        <dbReference type="ARBA" id="ARBA00022989"/>
    </source>
</evidence>
<feature type="compositionally biased region" description="Basic and acidic residues" evidence="4">
    <location>
        <begin position="347"/>
        <end position="379"/>
    </location>
</feature>
<organism evidence="6 7">
    <name type="scientific">Shimia thalassica</name>
    <dbReference type="NCBI Taxonomy" id="1715693"/>
    <lineage>
        <taxon>Bacteria</taxon>
        <taxon>Pseudomonadati</taxon>
        <taxon>Pseudomonadota</taxon>
        <taxon>Alphaproteobacteria</taxon>
        <taxon>Rhodobacterales</taxon>
        <taxon>Roseobacteraceae</taxon>
    </lineage>
</organism>
<dbReference type="CDD" id="cd06174">
    <property type="entry name" value="MFS"/>
    <property type="match status" value="1"/>
</dbReference>
<evidence type="ECO:0000256" key="3">
    <source>
        <dbReference type="ARBA" id="ARBA00023136"/>
    </source>
</evidence>
<keyword evidence="7" id="KW-1185">Reference proteome</keyword>
<feature type="transmembrane region" description="Helical" evidence="5">
    <location>
        <begin position="217"/>
        <end position="238"/>
    </location>
</feature>
<proteinExistence type="predicted"/>
<feature type="transmembrane region" description="Helical" evidence="5">
    <location>
        <begin position="163"/>
        <end position="185"/>
    </location>
</feature>
<feature type="transmembrane region" description="Helical" evidence="5">
    <location>
        <begin position="109"/>
        <end position="127"/>
    </location>
</feature>
<keyword evidence="2 5" id="KW-1133">Transmembrane helix</keyword>
<protein>
    <submittedName>
        <fullName evidence="6">Major Facilitator Superfamily protein</fullName>
    </submittedName>
</protein>
<dbReference type="Gene3D" id="1.20.1250.20">
    <property type="entry name" value="MFS general substrate transporter like domains"/>
    <property type="match status" value="1"/>
</dbReference>
<feature type="transmembrane region" description="Helical" evidence="5">
    <location>
        <begin position="134"/>
        <end position="157"/>
    </location>
</feature>
<evidence type="ECO:0000313" key="7">
    <source>
        <dbReference type="Proteomes" id="UP000051870"/>
    </source>
</evidence>
<reference evidence="7" key="1">
    <citation type="submission" date="2015-09" db="EMBL/GenBank/DDBJ databases">
        <authorList>
            <person name="Rodrigo-Torres Lidia"/>
            <person name="Arahal R.David."/>
        </authorList>
    </citation>
    <scope>NUCLEOTIDE SEQUENCE [LARGE SCALE GENOMIC DNA]</scope>
    <source>
        <strain evidence="7">CECT 7735</strain>
    </source>
</reference>
<keyword evidence="1 5" id="KW-0812">Transmembrane</keyword>
<evidence type="ECO:0000256" key="5">
    <source>
        <dbReference type="SAM" id="Phobius"/>
    </source>
</evidence>
<name>A0A0P1IPR5_9RHOB</name>
<dbReference type="Proteomes" id="UP000051870">
    <property type="component" value="Unassembled WGS sequence"/>
</dbReference>
<feature type="transmembrane region" description="Helical" evidence="5">
    <location>
        <begin position="250"/>
        <end position="271"/>
    </location>
</feature>
<dbReference type="GO" id="GO:0022857">
    <property type="term" value="F:transmembrane transporter activity"/>
    <property type="evidence" value="ECO:0007669"/>
    <property type="project" value="InterPro"/>
</dbReference>
<gene>
    <name evidence="6" type="ORF">PH7735_01653</name>
</gene>
<sequence length="418" mass="44839">MSRTSFGTVTLVLALWLAGLGASAQFAKFAVPFSYVHLQYPDTGTELGWLLTLISSVGAVLGMTAGVLVARAGLGRTVVTALFLGGAISLWQSTLPALPVMLFSRVFEGISHLMIVVAAPTLMAQLASDRYRGLCMTLWSTFFGVSFALMAWFGLSFVEDQGLGALLTGHGVYMVITGLVIWVCLNRFGPTLSLPAEGISLAIVLKKHLDAYRSPNVAAPAVGWFFYTLTFVSLLTLLPELLPPESRATIAGLLPLVSIAVSLFFCVRTAFTVFGGCRHGSGFCLVSGGHCALFCRVFTAVCLHRPVFGAGSDSGREFRLCARTQPHKRSPRHGKRGRCPDGQPWQPDRHSDLACGSGERRTTGHADDGSRSLLRRWDRPSGFAPRAKLARYPTTALGHQPPSHGAQTCDAAPSLWSG</sequence>
<dbReference type="InterPro" id="IPR036259">
    <property type="entry name" value="MFS_trans_sf"/>
</dbReference>
<feature type="compositionally biased region" description="Basic residues" evidence="4">
    <location>
        <begin position="325"/>
        <end position="337"/>
    </location>
</feature>
<dbReference type="SUPFAM" id="SSF103473">
    <property type="entry name" value="MFS general substrate transporter"/>
    <property type="match status" value="1"/>
</dbReference>
<dbReference type="EMBL" id="CYTW01000001">
    <property type="protein sequence ID" value="CUJ93693.1"/>
    <property type="molecule type" value="Genomic_DNA"/>
</dbReference>
<keyword evidence="3 5" id="KW-0472">Membrane</keyword>